<evidence type="ECO:0000256" key="4">
    <source>
        <dbReference type="ARBA" id="ARBA00022833"/>
    </source>
</evidence>
<feature type="region of interest" description="Disordered" evidence="6">
    <location>
        <begin position="432"/>
        <end position="452"/>
    </location>
</feature>
<evidence type="ECO:0000256" key="3">
    <source>
        <dbReference type="ARBA" id="ARBA00022771"/>
    </source>
</evidence>
<dbReference type="GO" id="GO:0008270">
    <property type="term" value="F:zinc ion binding"/>
    <property type="evidence" value="ECO:0007669"/>
    <property type="project" value="UniProtKB-KW"/>
</dbReference>
<evidence type="ECO:0000256" key="5">
    <source>
        <dbReference type="ARBA" id="ARBA00023242"/>
    </source>
</evidence>
<accession>A0A8H6GIL5</accession>
<feature type="region of interest" description="Disordered" evidence="6">
    <location>
        <begin position="580"/>
        <end position="611"/>
    </location>
</feature>
<dbReference type="Pfam" id="PF05699">
    <property type="entry name" value="Dimer_Tnp_hAT"/>
    <property type="match status" value="2"/>
</dbReference>
<evidence type="ECO:0000256" key="1">
    <source>
        <dbReference type="ARBA" id="ARBA00004123"/>
    </source>
</evidence>
<name>A0A8H6GIL5_FUSOX</name>
<dbReference type="PANTHER" id="PTHR46481:SF10">
    <property type="entry name" value="ZINC FINGER BED DOMAIN-CONTAINING PROTEIN 39"/>
    <property type="match status" value="1"/>
</dbReference>
<dbReference type="Proteomes" id="UP000593570">
    <property type="component" value="Unassembled WGS sequence"/>
</dbReference>
<dbReference type="InterPro" id="IPR008906">
    <property type="entry name" value="HATC_C_dom"/>
</dbReference>
<dbReference type="EMBL" id="JACDXP010000010">
    <property type="protein sequence ID" value="KAF6518407.1"/>
    <property type="molecule type" value="Genomic_DNA"/>
</dbReference>
<feature type="region of interest" description="Disordered" evidence="6">
    <location>
        <begin position="24"/>
        <end position="43"/>
    </location>
</feature>
<reference evidence="8 9" key="1">
    <citation type="journal article" date="2020" name="bioRxiv">
        <title>A chromosome-scale genome assembly for the Fusarium oxysporum strain Fo5176 to establish a model Arabidopsis-fungal pathosystem.</title>
        <authorList>
            <person name="Fokkens L."/>
            <person name="Guo L."/>
            <person name="Dora S."/>
            <person name="Wang B."/>
            <person name="Ye K."/>
            <person name="Sanchez-Rodriguez C."/>
            <person name="Croll D."/>
        </authorList>
    </citation>
    <scope>NUCLEOTIDE SEQUENCE [LARGE SCALE GENOMIC DNA]</scope>
    <source>
        <strain evidence="8 9">Fo5176</strain>
    </source>
</reference>
<evidence type="ECO:0000259" key="7">
    <source>
        <dbReference type="Pfam" id="PF05699"/>
    </source>
</evidence>
<keyword evidence="2" id="KW-0479">Metal-binding</keyword>
<sequence length="1675" mass="194258">MRMSPAFIPFQRLTGYRSHMITEADGNAYEDSSRADSQPPSKRRCLELPTARSNVNKAKELTVGWIVTANLPFTAPSNPYLRRMLDLHDASLAKEVPWSRQSVRDTMRKLFEVKKGAISCQLEKAVTKISFSFDMWTSPNRYAFLGLHAHYIDASYQVQSRLLALRRVWGAHSGDNQATTIYDIFGEYGIRERIGAGVCDNVSSNDTCLASLYRQLSPAMAEEDIRNNRTRCCGHIVNLAARAFLWGEDPDSFEREAFTEAAFQVEERELRLWRKRGAVGKLHNIVRFVRASPQRRELMKSLACSQRDEDDYHLFEEDRAAIDLELMQNNETRWNSTFMMIQRAIRKREQIDHFITYLDTKAAEPRQRVPVQDHLSQQDWLLLAEIQKGRYGALWEVMIGMEYLLNFFEEQKLIFSPPDGTADELQIARASATTRCSPPRADQGRGREKHLPQHTRDEYTGAFSQAESLDDDHRRCIQISINNCWSKLDEYYSLLGQSPLYPAAVILHPRWNVSWLEANWTSHEQLVWLRDAKNSVREFFEQQYPRKEQSEAARTMIRKAMRQDEPSQFDQWMQSYDRPTESVCQTADRQTGHSRQTDRPDRPVGLGGLGRSRLCHEKRSYSTALYASSGTAHAARHLLRQHQIAEFGDSSPSLTTPFTLAAASASSSVRPLSRQASLGFQLGSHFDERSWKARFVDWIILEDVTFRQASSERLRWLIANGGELASQLLPEHHTTVCSWIRLTFESRRQIIFNLVKDAKSSVHLSFDLWTASNGFHYIGIVGHFVDSEGEKRDVLLGLPRLVGPHSGENMASYVKEVINQYEMGSKLGYFMLDNAESNDTCLETLARWFPMDVSRRRLRCIGHIINLVVRAVIFGSNVSKFEAELRGATDEFSFEIWAKKGAVGRLHNLATYIRRTDQRRQALRRLQTELAGDDAIFTLEIVVDGKTRWNSIYVMIKRALELRSAIELYQSRWQKPKNDPVHRDLTKDFLSAVDWAELERFHDFLKPFYILTKTMEGNASKPGAEGGHGAVWETLKTMDYLFVKFKQAAEETQFEEPSHFKSGIDCGWAKLEDYYIKTDRTPIYRAALALHPSYGYDYFERHWKNAMDRPQWYSDMQSAVGSLFDEYVRQAEVETQAQAGLLEDEADEIEADVNDYSSFGKRSIRSLHTQRKKVKAVSDLDLFQTRPIYPQDLDVANPLEWWNRHQLEYPVLYRMALDLFSIPGMSADCERVFSQTKKMITDERNRLAPEGPVWVGRSVSHTVHNLVVDVRRSDQLTYLLRSIQRSEFDLSSDPRIRARQPVDLIIDNDTRWLSQLYMIRRAIILRPFIEQLVLKHRQQWEQDNRSKRTGNLRKSAREPRICLEENQLTVNDWVVLEHLAKLLGFYEDAVKTLEGDGQQRKRKGGWVGSYGNVWEVIQGFEFLLEVLEDYKQLASEIPDAEHFRINVNLGWEKLNKYYSRLDETPIYYTALALHPAFRWGYFENEWKDNTEWVMKAKQMVREVWESDYRHLQVVRSPVDDEPVAKRQRKYYNPFQAYCERTRPVLGYGLVKEEATLSDDINEDTNELELWQSSWEDGDNDVRDPISYWHERKRRYPRLSRMALDFLTIQPMSAECERMFAAAGRMVTPLRNRLDADIIGMCQVLRSWLRAGVIDDLDVSLLPTENGSGDRAEEGS</sequence>
<evidence type="ECO:0000256" key="2">
    <source>
        <dbReference type="ARBA" id="ARBA00022723"/>
    </source>
</evidence>
<dbReference type="GO" id="GO:0005634">
    <property type="term" value="C:nucleus"/>
    <property type="evidence" value="ECO:0007669"/>
    <property type="project" value="UniProtKB-SubCell"/>
</dbReference>
<keyword evidence="4" id="KW-0862">Zinc</keyword>
<feature type="compositionally biased region" description="Basic and acidic residues" evidence="6">
    <location>
        <begin position="442"/>
        <end position="452"/>
    </location>
</feature>
<evidence type="ECO:0000313" key="9">
    <source>
        <dbReference type="Proteomes" id="UP000593570"/>
    </source>
</evidence>
<dbReference type="SUPFAM" id="SSF53098">
    <property type="entry name" value="Ribonuclease H-like"/>
    <property type="match status" value="3"/>
</dbReference>
<protein>
    <recommendedName>
        <fullName evidence="7">HAT C-terminal dimerisation domain-containing protein</fullName>
    </recommendedName>
</protein>
<dbReference type="GO" id="GO:0046983">
    <property type="term" value="F:protein dimerization activity"/>
    <property type="evidence" value="ECO:0007669"/>
    <property type="project" value="InterPro"/>
</dbReference>
<dbReference type="InterPro" id="IPR012337">
    <property type="entry name" value="RNaseH-like_sf"/>
</dbReference>
<feature type="domain" description="HAT C-terminal dimerisation" evidence="7">
    <location>
        <begin position="1574"/>
        <end position="1648"/>
    </location>
</feature>
<dbReference type="PANTHER" id="PTHR46481">
    <property type="entry name" value="ZINC FINGER BED DOMAIN-CONTAINING PROTEIN 4"/>
    <property type="match status" value="1"/>
</dbReference>
<proteinExistence type="predicted"/>
<comment type="caution">
    <text evidence="8">The sequence shown here is derived from an EMBL/GenBank/DDBJ whole genome shotgun (WGS) entry which is preliminary data.</text>
</comment>
<keyword evidence="3" id="KW-0863">Zinc-finger</keyword>
<organism evidence="8 9">
    <name type="scientific">Fusarium oxysporum f. sp. conglutinans</name>
    <dbReference type="NCBI Taxonomy" id="100902"/>
    <lineage>
        <taxon>Eukaryota</taxon>
        <taxon>Fungi</taxon>
        <taxon>Dikarya</taxon>
        <taxon>Ascomycota</taxon>
        <taxon>Pezizomycotina</taxon>
        <taxon>Sordariomycetes</taxon>
        <taxon>Hypocreomycetidae</taxon>
        <taxon>Hypocreales</taxon>
        <taxon>Nectriaceae</taxon>
        <taxon>Fusarium</taxon>
        <taxon>Fusarium oxysporum species complex</taxon>
    </lineage>
</organism>
<keyword evidence="5" id="KW-0539">Nucleus</keyword>
<feature type="domain" description="HAT C-terminal dimerisation" evidence="7">
    <location>
        <begin position="1180"/>
        <end position="1250"/>
    </location>
</feature>
<evidence type="ECO:0000313" key="8">
    <source>
        <dbReference type="EMBL" id="KAF6518407.1"/>
    </source>
</evidence>
<dbReference type="InterPro" id="IPR052035">
    <property type="entry name" value="ZnF_BED_domain_contain"/>
</dbReference>
<evidence type="ECO:0000256" key="6">
    <source>
        <dbReference type="SAM" id="MobiDB-lite"/>
    </source>
</evidence>
<comment type="subcellular location">
    <subcellularLocation>
        <location evidence="1">Nucleus</location>
    </subcellularLocation>
</comment>
<gene>
    <name evidence="8" type="ORF">HZS61_002485</name>
</gene>